<organism evidence="1 2">
    <name type="scientific">Clostridium gasigenes</name>
    <dbReference type="NCBI Taxonomy" id="94869"/>
    <lineage>
        <taxon>Bacteria</taxon>
        <taxon>Bacillati</taxon>
        <taxon>Bacillota</taxon>
        <taxon>Clostridia</taxon>
        <taxon>Eubacteriales</taxon>
        <taxon>Clostridiaceae</taxon>
        <taxon>Clostridium</taxon>
    </lineage>
</organism>
<dbReference type="Pfam" id="PF11193">
    <property type="entry name" value="DUF2812"/>
    <property type="match status" value="1"/>
</dbReference>
<dbReference type="RefSeq" id="WP_175490727.1">
    <property type="nucleotide sequence ID" value="NZ_FNJM01000001.1"/>
</dbReference>
<reference evidence="1 2" key="1">
    <citation type="submission" date="2016-10" db="EMBL/GenBank/DDBJ databases">
        <authorList>
            <person name="de Groot N.N."/>
        </authorList>
    </citation>
    <scope>NUCLEOTIDE SEQUENCE [LARGE SCALE GENOMIC DNA]</scope>
    <source>
        <strain evidence="1 2">DSM 12272</strain>
    </source>
</reference>
<dbReference type="EMBL" id="FNJM01000001">
    <property type="protein sequence ID" value="SDO72956.1"/>
    <property type="molecule type" value="Genomic_DNA"/>
</dbReference>
<evidence type="ECO:0008006" key="3">
    <source>
        <dbReference type="Google" id="ProtNLM"/>
    </source>
</evidence>
<evidence type="ECO:0000313" key="1">
    <source>
        <dbReference type="EMBL" id="SDO72956.1"/>
    </source>
</evidence>
<evidence type="ECO:0000313" key="2">
    <source>
        <dbReference type="Proteomes" id="UP000198597"/>
    </source>
</evidence>
<proteinExistence type="predicted"/>
<dbReference type="Proteomes" id="UP000198597">
    <property type="component" value="Unassembled WGS sequence"/>
</dbReference>
<accession>A0A1H0LY96</accession>
<gene>
    <name evidence="1" type="ORF">SAMN04488529_101238</name>
</gene>
<dbReference type="InterPro" id="IPR021359">
    <property type="entry name" value="DUF2812"/>
</dbReference>
<dbReference type="AlphaFoldDB" id="A0A1H0LY96"/>
<keyword evidence="2" id="KW-1185">Reference proteome</keyword>
<protein>
    <recommendedName>
        <fullName evidence="3">DUF2812 domain-containing protein</fullName>
    </recommendedName>
</protein>
<name>A0A1H0LY96_9CLOT</name>
<sequence>MKKIRRLKFGWCYSPDLIEDYLEKMELKGYNLVKVGFLGCIFTFVKGTPKHIRYCTDCHSETTAGYYELYRDDNWKLVYSFDDTLTTRYIWAKEYNSNEEKPNIYTDYDIKYNLARKFFIRYSAFLIPFILMSIKIIQSDINSDADVYIIIPIFMLLVYLFLYYRVISYFFRIRKNSMND</sequence>